<dbReference type="Proteomes" id="UP000214720">
    <property type="component" value="Unassembled WGS sequence"/>
</dbReference>
<organism evidence="1 2">
    <name type="scientific">Caballeronia sordidicola</name>
    <name type="common">Burkholderia sordidicola</name>
    <dbReference type="NCBI Taxonomy" id="196367"/>
    <lineage>
        <taxon>Bacteria</taxon>
        <taxon>Pseudomonadati</taxon>
        <taxon>Pseudomonadota</taxon>
        <taxon>Betaproteobacteria</taxon>
        <taxon>Burkholderiales</taxon>
        <taxon>Burkholderiaceae</taxon>
        <taxon>Caballeronia</taxon>
    </lineage>
</organism>
<reference evidence="2" key="1">
    <citation type="submission" date="2017-01" db="EMBL/GenBank/DDBJ databases">
        <title>Genome Analysis of Deinococcus marmoris KOPRI26562.</title>
        <authorList>
            <person name="Kim J.H."/>
            <person name="Oh H.-M."/>
        </authorList>
    </citation>
    <scope>NUCLEOTIDE SEQUENCE [LARGE SCALE GENOMIC DNA]</scope>
    <source>
        <strain evidence="2">PAMC 26633</strain>
    </source>
</reference>
<evidence type="ECO:0000313" key="1">
    <source>
        <dbReference type="EMBL" id="OXC76793.1"/>
    </source>
</evidence>
<comment type="caution">
    <text evidence="1">The sequence shown here is derived from an EMBL/GenBank/DDBJ whole genome shotgun (WGS) entry which is preliminary data.</text>
</comment>
<evidence type="ECO:0000313" key="2">
    <source>
        <dbReference type="Proteomes" id="UP000214720"/>
    </source>
</evidence>
<dbReference type="EMBL" id="MTHB01000115">
    <property type="protein sequence ID" value="OXC76793.1"/>
    <property type="molecule type" value="Genomic_DNA"/>
</dbReference>
<dbReference type="AlphaFoldDB" id="A0A226X0B6"/>
<accession>A0A226X0B6</accession>
<proteinExistence type="predicted"/>
<gene>
    <name evidence="1" type="ORF">BSU04_20095</name>
</gene>
<sequence>MEWAAQTINRSFTVRTPSFKLIRILYRCWQTRTTYNETVYLNALSKRGSSLLVTSSGHEPTCGWLVVKFHRPIRLYAKE</sequence>
<name>A0A226X0B6_CABSO</name>
<protein>
    <submittedName>
        <fullName evidence="1">Uncharacterized protein</fullName>
    </submittedName>
</protein>